<protein>
    <submittedName>
        <fullName evidence="1">Uncharacterized protein</fullName>
    </submittedName>
</protein>
<proteinExistence type="predicted"/>
<evidence type="ECO:0000313" key="1">
    <source>
        <dbReference type="EMBL" id="KAJ8887906.1"/>
    </source>
</evidence>
<sequence length="106" mass="11885">MDEPVPSGKESFKANILFVVLDTATGSRTQQLEPIESRKWDGEKCDRRAGTLSRIAHLTIHATFRKFSSECVKPHKCFQMFSISLRVLLTLLISVASGELSFSKLN</sequence>
<name>A0ABQ9HU80_9NEOP</name>
<dbReference type="Proteomes" id="UP001159363">
    <property type="component" value="Chromosome 3"/>
</dbReference>
<accession>A0ABQ9HU80</accession>
<keyword evidence="2" id="KW-1185">Reference proteome</keyword>
<reference evidence="1 2" key="1">
    <citation type="submission" date="2023-02" db="EMBL/GenBank/DDBJ databases">
        <title>LHISI_Scaffold_Assembly.</title>
        <authorList>
            <person name="Stuart O.P."/>
            <person name="Cleave R."/>
            <person name="Magrath M.J.L."/>
            <person name="Mikheyev A.S."/>
        </authorList>
    </citation>
    <scope>NUCLEOTIDE SEQUENCE [LARGE SCALE GENOMIC DNA]</scope>
    <source>
        <strain evidence="1">Daus_M_001</strain>
        <tissue evidence="1">Leg muscle</tissue>
    </source>
</reference>
<dbReference type="EMBL" id="JARBHB010000003">
    <property type="protein sequence ID" value="KAJ8887906.1"/>
    <property type="molecule type" value="Genomic_DNA"/>
</dbReference>
<organism evidence="1 2">
    <name type="scientific">Dryococelus australis</name>
    <dbReference type="NCBI Taxonomy" id="614101"/>
    <lineage>
        <taxon>Eukaryota</taxon>
        <taxon>Metazoa</taxon>
        <taxon>Ecdysozoa</taxon>
        <taxon>Arthropoda</taxon>
        <taxon>Hexapoda</taxon>
        <taxon>Insecta</taxon>
        <taxon>Pterygota</taxon>
        <taxon>Neoptera</taxon>
        <taxon>Polyneoptera</taxon>
        <taxon>Phasmatodea</taxon>
        <taxon>Verophasmatodea</taxon>
        <taxon>Anareolatae</taxon>
        <taxon>Phasmatidae</taxon>
        <taxon>Eurycanthinae</taxon>
        <taxon>Dryococelus</taxon>
    </lineage>
</organism>
<evidence type="ECO:0000313" key="2">
    <source>
        <dbReference type="Proteomes" id="UP001159363"/>
    </source>
</evidence>
<comment type="caution">
    <text evidence="1">The sequence shown here is derived from an EMBL/GenBank/DDBJ whole genome shotgun (WGS) entry which is preliminary data.</text>
</comment>
<gene>
    <name evidence="1" type="ORF">PR048_007390</name>
</gene>